<keyword evidence="6 7" id="KW-0862">Zinc</keyword>
<proteinExistence type="inferred from homology"/>
<dbReference type="OrthoDB" id="9807740at2"/>
<sequence length="166" mass="17842">MSVIAVDILADSPLWGEAEEWRADVEAAVAMAAAAADAEIAEDAELSLLLTDDAAIRLLNRDHRGLDKPTNVLSFPQDDPEADAYGPLLGDIAVAHETVAREAIEEGISFRDHFLHMIVHGFLHLVGYDHMNDDEAEEMEGLETAILARLGIANPYADAPMGGAGR</sequence>
<dbReference type="GO" id="GO:0006364">
    <property type="term" value="P:rRNA processing"/>
    <property type="evidence" value="ECO:0007669"/>
    <property type="project" value="UniProtKB-UniRule"/>
</dbReference>
<evidence type="ECO:0000256" key="2">
    <source>
        <dbReference type="ARBA" id="ARBA00022722"/>
    </source>
</evidence>
<keyword evidence="2 7" id="KW-0540">Nuclease</keyword>
<name>A0A1I4T5Y0_9HYPH</name>
<keyword evidence="5 7" id="KW-0378">Hydrolase</keyword>
<dbReference type="Gene3D" id="3.40.390.30">
    <property type="entry name" value="Metalloproteases ('zincins'), catalytic domain"/>
    <property type="match status" value="1"/>
</dbReference>
<dbReference type="PROSITE" id="PS01306">
    <property type="entry name" value="UPF0054"/>
    <property type="match status" value="1"/>
</dbReference>
<comment type="caution">
    <text evidence="8">The sequence shown here is derived from an EMBL/GenBank/DDBJ whole genome shotgun (WGS) entry which is preliminary data.</text>
</comment>
<comment type="similarity">
    <text evidence="1 7">Belongs to the endoribonuclease YbeY family.</text>
</comment>
<dbReference type="InterPro" id="IPR020549">
    <property type="entry name" value="YbeY_CS"/>
</dbReference>
<dbReference type="InterPro" id="IPR002036">
    <property type="entry name" value="YbeY"/>
</dbReference>
<reference evidence="8 9" key="1">
    <citation type="submission" date="2017-12" db="EMBL/GenBank/DDBJ databases">
        <title>Anaerobic carbon monoxide metabolism by Pleomorphomonas carboxyditropha sp. nov., a new mesophilic hydrogenogenic carboxidotroph.</title>
        <authorList>
            <person name="Esquivel-Elizondo S."/>
            <person name="Krajmalnik-Brown R."/>
        </authorList>
    </citation>
    <scope>NUCLEOTIDE SEQUENCE [LARGE SCALE GENOMIC DNA]</scope>
    <source>
        <strain evidence="8 9">R5-392</strain>
    </source>
</reference>
<evidence type="ECO:0000256" key="6">
    <source>
        <dbReference type="ARBA" id="ARBA00022833"/>
    </source>
</evidence>
<evidence type="ECO:0000256" key="3">
    <source>
        <dbReference type="ARBA" id="ARBA00022723"/>
    </source>
</evidence>
<keyword evidence="9" id="KW-1185">Reference proteome</keyword>
<dbReference type="Proteomes" id="UP000233491">
    <property type="component" value="Unassembled WGS sequence"/>
</dbReference>
<protein>
    <recommendedName>
        <fullName evidence="7">Endoribonuclease YbeY</fullName>
        <ecNumber evidence="7">3.1.-.-</ecNumber>
    </recommendedName>
</protein>
<comment type="subcellular location">
    <subcellularLocation>
        <location evidence="7">Cytoplasm</location>
    </subcellularLocation>
</comment>
<dbReference type="GO" id="GO:0005737">
    <property type="term" value="C:cytoplasm"/>
    <property type="evidence" value="ECO:0007669"/>
    <property type="project" value="UniProtKB-SubCell"/>
</dbReference>
<evidence type="ECO:0000256" key="7">
    <source>
        <dbReference type="HAMAP-Rule" id="MF_00009"/>
    </source>
</evidence>
<keyword evidence="7" id="KW-0963">Cytoplasm</keyword>
<gene>
    <name evidence="7 8" type="primary">ybeY</name>
    <name evidence="8" type="ORF">CXZ10_09190</name>
</gene>
<dbReference type="EMBL" id="PJNW01000005">
    <property type="protein sequence ID" value="PKR89535.1"/>
    <property type="molecule type" value="Genomic_DNA"/>
</dbReference>
<evidence type="ECO:0000256" key="4">
    <source>
        <dbReference type="ARBA" id="ARBA00022759"/>
    </source>
</evidence>
<accession>A0A1I4T5Y0</accession>
<dbReference type="GO" id="GO:0008270">
    <property type="term" value="F:zinc ion binding"/>
    <property type="evidence" value="ECO:0007669"/>
    <property type="project" value="UniProtKB-UniRule"/>
</dbReference>
<organism evidence="8 9">
    <name type="scientific">Pleomorphomonas diazotrophica</name>
    <dbReference type="NCBI Taxonomy" id="1166257"/>
    <lineage>
        <taxon>Bacteria</taxon>
        <taxon>Pseudomonadati</taxon>
        <taxon>Pseudomonadota</taxon>
        <taxon>Alphaproteobacteria</taxon>
        <taxon>Hyphomicrobiales</taxon>
        <taxon>Pleomorphomonadaceae</taxon>
        <taxon>Pleomorphomonas</taxon>
    </lineage>
</organism>
<comment type="cofactor">
    <cofactor evidence="7">
        <name>Zn(2+)</name>
        <dbReference type="ChEBI" id="CHEBI:29105"/>
    </cofactor>
    <text evidence="7">Binds 1 zinc ion.</text>
</comment>
<feature type="binding site" evidence="7">
    <location>
        <position position="120"/>
    </location>
    <ligand>
        <name>Zn(2+)</name>
        <dbReference type="ChEBI" id="CHEBI:29105"/>
        <note>catalytic</note>
    </ligand>
</feature>
<evidence type="ECO:0000256" key="1">
    <source>
        <dbReference type="ARBA" id="ARBA00010875"/>
    </source>
</evidence>
<dbReference type="AlphaFoldDB" id="A0A1I4T5Y0"/>
<feature type="binding site" evidence="7">
    <location>
        <position position="130"/>
    </location>
    <ligand>
        <name>Zn(2+)</name>
        <dbReference type="ChEBI" id="CHEBI:29105"/>
        <note>catalytic</note>
    </ligand>
</feature>
<dbReference type="GO" id="GO:0004222">
    <property type="term" value="F:metalloendopeptidase activity"/>
    <property type="evidence" value="ECO:0007669"/>
    <property type="project" value="InterPro"/>
</dbReference>
<keyword evidence="7" id="KW-0698">rRNA processing</keyword>
<dbReference type="SUPFAM" id="SSF55486">
    <property type="entry name" value="Metalloproteases ('zincins'), catalytic domain"/>
    <property type="match status" value="1"/>
</dbReference>
<evidence type="ECO:0000313" key="9">
    <source>
        <dbReference type="Proteomes" id="UP000233491"/>
    </source>
</evidence>
<dbReference type="RefSeq" id="WP_101288843.1">
    <property type="nucleotide sequence ID" value="NZ_FOUQ01000005.1"/>
</dbReference>
<dbReference type="InterPro" id="IPR023091">
    <property type="entry name" value="MetalPrtase_cat_dom_sf_prd"/>
</dbReference>
<keyword evidence="3 7" id="KW-0479">Metal-binding</keyword>
<dbReference type="GO" id="GO:0004521">
    <property type="term" value="F:RNA endonuclease activity"/>
    <property type="evidence" value="ECO:0007669"/>
    <property type="project" value="UniProtKB-UniRule"/>
</dbReference>
<feature type="binding site" evidence="7">
    <location>
        <position position="124"/>
    </location>
    <ligand>
        <name>Zn(2+)</name>
        <dbReference type="ChEBI" id="CHEBI:29105"/>
        <note>catalytic</note>
    </ligand>
</feature>
<keyword evidence="7" id="KW-0690">Ribosome biogenesis</keyword>
<dbReference type="HAMAP" id="MF_00009">
    <property type="entry name" value="Endoribonucl_YbeY"/>
    <property type="match status" value="1"/>
</dbReference>
<dbReference type="NCBIfam" id="TIGR00043">
    <property type="entry name" value="rRNA maturation RNase YbeY"/>
    <property type="match status" value="1"/>
</dbReference>
<dbReference type="EC" id="3.1.-.-" evidence="7"/>
<evidence type="ECO:0000313" key="8">
    <source>
        <dbReference type="EMBL" id="PKR89535.1"/>
    </source>
</evidence>
<dbReference type="Pfam" id="PF02130">
    <property type="entry name" value="YbeY"/>
    <property type="match status" value="1"/>
</dbReference>
<comment type="function">
    <text evidence="7">Single strand-specific metallo-endoribonuclease involved in late-stage 70S ribosome quality control and in maturation of the 3' terminus of the 16S rRNA.</text>
</comment>
<dbReference type="PANTHER" id="PTHR46986">
    <property type="entry name" value="ENDORIBONUCLEASE YBEY, CHLOROPLASTIC"/>
    <property type="match status" value="1"/>
</dbReference>
<keyword evidence="4 7" id="KW-0255">Endonuclease</keyword>
<evidence type="ECO:0000256" key="5">
    <source>
        <dbReference type="ARBA" id="ARBA00022801"/>
    </source>
</evidence>
<dbReference type="PANTHER" id="PTHR46986:SF1">
    <property type="entry name" value="ENDORIBONUCLEASE YBEY, CHLOROPLASTIC"/>
    <property type="match status" value="1"/>
</dbReference>